<evidence type="ECO:0000313" key="3">
    <source>
        <dbReference type="EMBL" id="MDY0745996.1"/>
    </source>
</evidence>
<accession>A0ABU5DJM3</accession>
<feature type="chain" id="PRO_5045608220" evidence="2">
    <location>
        <begin position="19"/>
        <end position="122"/>
    </location>
</feature>
<dbReference type="InterPro" id="IPR055013">
    <property type="entry name" value="CzcI"/>
</dbReference>
<comment type="caution">
    <text evidence="3">The sequence shown here is derived from an EMBL/GenBank/DDBJ whole genome shotgun (WGS) entry which is preliminary data.</text>
</comment>
<organism evidence="3 4">
    <name type="scientific">Roseateles agri</name>
    <dbReference type="NCBI Taxonomy" id="3098619"/>
    <lineage>
        <taxon>Bacteria</taxon>
        <taxon>Pseudomonadati</taxon>
        <taxon>Pseudomonadota</taxon>
        <taxon>Betaproteobacteria</taxon>
        <taxon>Burkholderiales</taxon>
        <taxon>Sphaerotilaceae</taxon>
        <taxon>Roseateles</taxon>
    </lineage>
</organism>
<dbReference type="EMBL" id="JAXCLA010000005">
    <property type="protein sequence ID" value="MDY0745996.1"/>
    <property type="molecule type" value="Genomic_DNA"/>
</dbReference>
<evidence type="ECO:0000256" key="2">
    <source>
        <dbReference type="SAM" id="SignalP"/>
    </source>
</evidence>
<evidence type="ECO:0000256" key="1">
    <source>
        <dbReference type="SAM" id="MobiDB-lite"/>
    </source>
</evidence>
<dbReference type="NCBIfam" id="NF045614">
    <property type="entry name" value="efflu_CzcI_Cupr"/>
    <property type="match status" value="1"/>
</dbReference>
<dbReference type="Proteomes" id="UP001285263">
    <property type="component" value="Unassembled WGS sequence"/>
</dbReference>
<name>A0ABU5DJM3_9BURK</name>
<dbReference type="RefSeq" id="WP_320423899.1">
    <property type="nucleotide sequence ID" value="NZ_JAXCLA010000005.1"/>
</dbReference>
<sequence>MKRLFVLLVALLLPFQLAWGVAATYCQHETTPQQARHFGHHTHVHTEAKPDGGKTAGKLAGAKLAADFDCGFCHASPAAALPAFEALPEAPATAVPPLALGDLRPPSAPQRAPDRPQWPRLA</sequence>
<gene>
    <name evidence="3" type="ORF">SNE35_15855</name>
</gene>
<reference evidence="3 4" key="1">
    <citation type="submission" date="2023-11" db="EMBL/GenBank/DDBJ databases">
        <title>Paucibacter sp. nov., isolated from fresh soil in Korea.</title>
        <authorList>
            <person name="Le N.T.T."/>
        </authorList>
    </citation>
    <scope>NUCLEOTIDE SEQUENCE [LARGE SCALE GENOMIC DNA]</scope>
    <source>
        <strain evidence="3 4">R3-3</strain>
    </source>
</reference>
<protein>
    <submittedName>
        <fullName evidence="3">Cobalt-zinc-cadmium resistance protein</fullName>
    </submittedName>
</protein>
<keyword evidence="4" id="KW-1185">Reference proteome</keyword>
<feature type="signal peptide" evidence="2">
    <location>
        <begin position="1"/>
        <end position="18"/>
    </location>
</feature>
<proteinExistence type="predicted"/>
<evidence type="ECO:0000313" key="4">
    <source>
        <dbReference type="Proteomes" id="UP001285263"/>
    </source>
</evidence>
<feature type="region of interest" description="Disordered" evidence="1">
    <location>
        <begin position="96"/>
        <end position="122"/>
    </location>
</feature>
<keyword evidence="2" id="KW-0732">Signal</keyword>